<dbReference type="VEuPathDB" id="FungiDB:AMAG_14490"/>
<sequence>MDSAAKTAAAHASRKSLVIGAVAAAAVLSSAAVAVHGLYAKKRAKSRFPIKTLFEGTLSLTDANFILKVMSHVDPHASCSKEDLDRAIKLCADLPVSGDDVKQLIKLAESSDVEFRRTACALVRGLSERDPPVDDLPGEILAHILEKFAAEEDDIVRILYARIVINYVNLAPNIAQAMVEVQAFVEALVNSFAGYETLDPSVLLGAWGALVTVCNKGKKSKPFFAAGLHKVLAKILTAADVPTKVIDYAATALLCLIQISTDDDWIHHMEDMDEYRPWDAVVSLLKSKDANIANAGFMLLGLCFNHSYHMDAFEANDKFLDQFFNCYQRQFDTTFPAVMNSVAWGSEKLAQRMIEEGFVYRLLQSAAVQNDPVALREFFGWLTIFPNTAEVRRELQRAGMFDLAYQQTQPHILPWKFLNQFETDRAALNAMVVAHVQMQFEDVKDDVARNLGVMPMVYEHLIMNGLRDPSVATSLLDQGHFLQLAQRIFASPEGNDQLDVSRAIGALALAAPDTIPHLIEAVYEPMLARAHTLVAEIAAGMRDAIAKNKRGESVPEAALDVLSKQSNRAVAQWMALVHHMPPAVLSALWTGAEGEDEGTTRQTITEVLELCTGILQLLLHDSEGRVFPMIRLSDVLEAYTADKGLRYSDAQSEFAANRELTNRGDWIVDVLTVPYKVAVSLIHYNETKPAIIDQLPLLALVASMNSYESLARDSCLMILHAPPDVARKYRDFSTLRLSLNMNLSSNEYEPHKIVRREFTQRCAVFGPGKDRLHWEKVSGNVETGQRGNLILNQSHCFNSAVGSLGVTGSGKYGYTVKSTNDRGIYLGWATRDFTVEPGRIVGCDEHSYSVSFVMSQLLHNGRYQQVDEAQGDNEVTQVLLDLDNGTISACIRGKKPRIVFRNIDTTKVWYPAVSCGPVHAIATDFEADLPGVYMPLAAAWKVTSVPLYARSTGELVPKDDRVVPMVPFKSPVPRESISGIPTLPLLYYEASVVPSEIVGVGIEQSGVALLWVGTRDLEMIVTFPSPDPVTCQEWTKYVPLLAKKLLQGAECPNRTVVNLVPSGGNPDSTDPDDWSMEFKNRTSEGQILLYNWARASHISTRSGSATPPHIDLRPAASHAITVGIGYGNAPDDDDNGGDGPDPILFVTKELQLMAEDRFWLIRLSKGPIAPLVLGAKEGSSITLNVLDMATPLIQGKSLFKAQVEEWGFSL</sequence>
<reference evidence="5 6" key="1">
    <citation type="submission" date="2009-11" db="EMBL/GenBank/DDBJ databases">
        <title>Annotation of Allomyces macrogynus ATCC 38327.</title>
        <authorList>
            <consortium name="The Broad Institute Genome Sequencing Platform"/>
            <person name="Russ C."/>
            <person name="Cuomo C."/>
            <person name="Burger G."/>
            <person name="Gray M.W."/>
            <person name="Holland P.W.H."/>
            <person name="King N."/>
            <person name="Lang F.B.F."/>
            <person name="Roger A.J."/>
            <person name="Ruiz-Trillo I."/>
            <person name="Young S.K."/>
            <person name="Zeng Q."/>
            <person name="Gargeya S."/>
            <person name="Fitzgerald M."/>
            <person name="Haas B."/>
            <person name="Abouelleil A."/>
            <person name="Alvarado L."/>
            <person name="Arachchi H.M."/>
            <person name="Berlin A."/>
            <person name="Chapman S.B."/>
            <person name="Gearin G."/>
            <person name="Goldberg J."/>
            <person name="Griggs A."/>
            <person name="Gujja S."/>
            <person name="Hansen M."/>
            <person name="Heiman D."/>
            <person name="Howarth C."/>
            <person name="Larimer J."/>
            <person name="Lui A."/>
            <person name="MacDonald P.J.P."/>
            <person name="McCowen C."/>
            <person name="Montmayeur A."/>
            <person name="Murphy C."/>
            <person name="Neiman D."/>
            <person name="Pearson M."/>
            <person name="Priest M."/>
            <person name="Roberts A."/>
            <person name="Saif S."/>
            <person name="Shea T."/>
            <person name="Sisk P."/>
            <person name="Stolte C."/>
            <person name="Sykes S."/>
            <person name="Wortman J."/>
            <person name="Nusbaum C."/>
            <person name="Birren B."/>
        </authorList>
    </citation>
    <scope>NUCLEOTIDE SEQUENCE [LARGE SCALE GENOMIC DNA]</scope>
    <source>
        <strain evidence="5 6">ATCC 38327</strain>
    </source>
</reference>
<organism evidence="5 6">
    <name type="scientific">Allomyces macrogynus (strain ATCC 38327)</name>
    <name type="common">Allomyces javanicus var. macrogynus</name>
    <dbReference type="NCBI Taxonomy" id="578462"/>
    <lineage>
        <taxon>Eukaryota</taxon>
        <taxon>Fungi</taxon>
        <taxon>Fungi incertae sedis</taxon>
        <taxon>Blastocladiomycota</taxon>
        <taxon>Blastocladiomycetes</taxon>
        <taxon>Blastocladiales</taxon>
        <taxon>Blastocladiaceae</taxon>
        <taxon>Allomyces</taxon>
    </lineage>
</organism>
<dbReference type="Gene3D" id="1.25.10.10">
    <property type="entry name" value="Leucine-rich Repeat Variant"/>
    <property type="match status" value="1"/>
</dbReference>
<evidence type="ECO:0000313" key="6">
    <source>
        <dbReference type="Proteomes" id="UP000054350"/>
    </source>
</evidence>
<dbReference type="InterPro" id="IPR045129">
    <property type="entry name" value="RNF123/RKP/RSPRY1"/>
</dbReference>
<dbReference type="CDD" id="cd11709">
    <property type="entry name" value="SPRY"/>
    <property type="match status" value="1"/>
</dbReference>
<dbReference type="OrthoDB" id="5599586at2759"/>
<keyword evidence="3" id="KW-0862">Zinc</keyword>
<dbReference type="Pfam" id="PF00622">
    <property type="entry name" value="SPRY"/>
    <property type="match status" value="1"/>
</dbReference>
<dbReference type="InterPro" id="IPR016024">
    <property type="entry name" value="ARM-type_fold"/>
</dbReference>
<dbReference type="GO" id="GO:0051603">
    <property type="term" value="P:proteolysis involved in protein catabolic process"/>
    <property type="evidence" value="ECO:0007669"/>
    <property type="project" value="TreeGrafter"/>
</dbReference>
<dbReference type="InterPro" id="IPR043136">
    <property type="entry name" value="B30.2/SPRY_sf"/>
</dbReference>
<name>A0A0L0T6H6_ALLM3</name>
<dbReference type="PANTHER" id="PTHR13363">
    <property type="entry name" value="RING FINGER AND SRY DOMAIN-CONTAINING"/>
    <property type="match status" value="1"/>
</dbReference>
<dbReference type="InterPro" id="IPR003877">
    <property type="entry name" value="SPRY_dom"/>
</dbReference>
<keyword evidence="6" id="KW-1185">Reference proteome</keyword>
<dbReference type="SUPFAM" id="SSF48371">
    <property type="entry name" value="ARM repeat"/>
    <property type="match status" value="1"/>
</dbReference>
<reference evidence="6" key="2">
    <citation type="submission" date="2009-11" db="EMBL/GenBank/DDBJ databases">
        <title>The Genome Sequence of Allomyces macrogynus strain ATCC 38327.</title>
        <authorList>
            <consortium name="The Broad Institute Genome Sequencing Platform"/>
            <person name="Russ C."/>
            <person name="Cuomo C."/>
            <person name="Shea T."/>
            <person name="Young S.K."/>
            <person name="Zeng Q."/>
            <person name="Koehrsen M."/>
            <person name="Haas B."/>
            <person name="Borodovsky M."/>
            <person name="Guigo R."/>
            <person name="Alvarado L."/>
            <person name="Berlin A."/>
            <person name="Borenstein D."/>
            <person name="Chen Z."/>
            <person name="Engels R."/>
            <person name="Freedman E."/>
            <person name="Gellesch M."/>
            <person name="Goldberg J."/>
            <person name="Griggs A."/>
            <person name="Gujja S."/>
            <person name="Heiman D."/>
            <person name="Hepburn T."/>
            <person name="Howarth C."/>
            <person name="Jen D."/>
            <person name="Larson L."/>
            <person name="Lewis B."/>
            <person name="Mehta T."/>
            <person name="Park D."/>
            <person name="Pearson M."/>
            <person name="Roberts A."/>
            <person name="Saif S."/>
            <person name="Shenoy N."/>
            <person name="Sisk P."/>
            <person name="Stolte C."/>
            <person name="Sykes S."/>
            <person name="Walk T."/>
            <person name="White J."/>
            <person name="Yandava C."/>
            <person name="Burger G."/>
            <person name="Gray M.W."/>
            <person name="Holland P.W.H."/>
            <person name="King N."/>
            <person name="Lang F.B.F."/>
            <person name="Roger A.J."/>
            <person name="Ruiz-Trillo I."/>
            <person name="Lander E."/>
            <person name="Nusbaum C."/>
        </authorList>
    </citation>
    <scope>NUCLEOTIDE SEQUENCE [LARGE SCALE GENOMIC DNA]</scope>
    <source>
        <strain evidence="6">ATCC 38327</strain>
    </source>
</reference>
<evidence type="ECO:0000313" key="5">
    <source>
        <dbReference type="EMBL" id="KNE70350.1"/>
    </source>
</evidence>
<accession>A0A0L0T6H6</accession>
<keyword evidence="1" id="KW-0479">Metal-binding</keyword>
<keyword evidence="2" id="KW-0863">Zinc-finger</keyword>
<dbReference type="InterPro" id="IPR011989">
    <property type="entry name" value="ARM-like"/>
</dbReference>
<evidence type="ECO:0000256" key="3">
    <source>
        <dbReference type="ARBA" id="ARBA00022833"/>
    </source>
</evidence>
<dbReference type="AlphaFoldDB" id="A0A0L0T6H6"/>
<evidence type="ECO:0000256" key="2">
    <source>
        <dbReference type="ARBA" id="ARBA00022771"/>
    </source>
</evidence>
<gene>
    <name evidence="5" type="ORF">AMAG_14490</name>
</gene>
<dbReference type="EMBL" id="GG745365">
    <property type="protein sequence ID" value="KNE70350.1"/>
    <property type="molecule type" value="Genomic_DNA"/>
</dbReference>
<dbReference type="SUPFAM" id="SSF49899">
    <property type="entry name" value="Concanavalin A-like lectins/glucanases"/>
    <property type="match status" value="1"/>
</dbReference>
<dbReference type="Proteomes" id="UP000054350">
    <property type="component" value="Unassembled WGS sequence"/>
</dbReference>
<dbReference type="PANTHER" id="PTHR13363:SF5">
    <property type="entry name" value="E3 UBIQUITIN-PROTEIN LIGASE RNF123"/>
    <property type="match status" value="1"/>
</dbReference>
<evidence type="ECO:0000256" key="1">
    <source>
        <dbReference type="ARBA" id="ARBA00022723"/>
    </source>
</evidence>
<feature type="domain" description="SPRY" evidence="4">
    <location>
        <begin position="812"/>
        <end position="917"/>
    </location>
</feature>
<dbReference type="Gene3D" id="2.60.120.920">
    <property type="match status" value="1"/>
</dbReference>
<dbReference type="InterPro" id="IPR013320">
    <property type="entry name" value="ConA-like_dom_sf"/>
</dbReference>
<evidence type="ECO:0000259" key="4">
    <source>
        <dbReference type="Pfam" id="PF00622"/>
    </source>
</evidence>
<proteinExistence type="predicted"/>
<dbReference type="GO" id="GO:0005737">
    <property type="term" value="C:cytoplasm"/>
    <property type="evidence" value="ECO:0007669"/>
    <property type="project" value="TreeGrafter"/>
</dbReference>
<protein>
    <recommendedName>
        <fullName evidence="4">SPRY domain-containing protein</fullName>
    </recommendedName>
</protein>
<dbReference type="GO" id="GO:0008270">
    <property type="term" value="F:zinc ion binding"/>
    <property type="evidence" value="ECO:0007669"/>
    <property type="project" value="UniProtKB-KW"/>
</dbReference>
<dbReference type="STRING" id="578462.A0A0L0T6H6"/>
<dbReference type="GO" id="GO:0004842">
    <property type="term" value="F:ubiquitin-protein transferase activity"/>
    <property type="evidence" value="ECO:0007669"/>
    <property type="project" value="InterPro"/>
</dbReference>